<sequence length="784" mass="90783">MPLRHIILLCFITVFSGCAVYAGLNYDQLFGPQQVRDRQAPLQSPQAHFFLDEVKPIIDKRCVVCHACYDAPCQLKMSSVEGIDRGASKEKIYQGTRLTASKPTRLFEDAKLTQEWRDSGFHPVLNERVQNPTANLDAGLVARLLSQKENHPLPQQVQLEGFDFSTDRDQQCPTIEEYAQYEQDYPTWGMPYGMPNLEASDYKTLMAWLENGAIMNEHIPLSMDEQSKIAQYEALLNNSSRKSQLTARYLYEHLFLFHLYFSELPSHPRFFTLVRSETPPGEPVKRIATRRPYDDPNVDRVYYRLIPEQGTIVDKTHMPYALNSDRIGKWKEWFIDADYDVEQLPSYHVEVAANPMTSFHSLPVIARFNFLVDNAQNTIMAFIKGPVCRGQLALNVINDRFWVFFVDPQKANLPEINDFYYSQEQNLKLPGELESNTLPLTNWVTYARQQARYLDGKSEFTNQWFKGADYLNTSILWNGEQRNPNAALTVFRHFDSASVVQGLVGDKPKTAWVLDYALLERIHYLLVAGFDVYGNFGHQLITRMYMDFLRLEGESNFLTLLPKDVRHQEQSSWYQNQSAQLSDFLQRNIRPFEQESSEIYKTDDPKSELYDKIVNHLKPVLNDRYDIVDTGFTSSNEAQLQSIDKIKGAGLLPLPQITMLMITSDGGDDQLFTLLRNNAHQNISSLFDEKSNRDPKHDSLTLVRGVIGSYPAAFWSLEESQIPELVKRLKNLKSEQDYIKLLDRFAIRRSSDKFWPFSDRVHAWYKQSQPTEYGLLDYNRFENR</sequence>
<reference evidence="1 2" key="1">
    <citation type="journal article" date="2012" name="Science">
        <title>Ecological populations of bacteria act as socially cohesive units of antibiotic production and resistance.</title>
        <authorList>
            <person name="Cordero O.X."/>
            <person name="Wildschutte H."/>
            <person name="Kirkup B."/>
            <person name="Proehl S."/>
            <person name="Ngo L."/>
            <person name="Hussain F."/>
            <person name="Le Roux F."/>
            <person name="Mincer T."/>
            <person name="Polz M.F."/>
        </authorList>
    </citation>
    <scope>NUCLEOTIDE SEQUENCE [LARGE SCALE GENOMIC DNA]</scope>
    <source>
        <strain evidence="1 2">FF-238</strain>
    </source>
</reference>
<dbReference type="GO" id="GO:0016853">
    <property type="term" value="F:isomerase activity"/>
    <property type="evidence" value="ECO:0007669"/>
    <property type="project" value="UniProtKB-KW"/>
</dbReference>
<comment type="caution">
    <text evidence="1">The sequence shown here is derived from an EMBL/GenBank/DDBJ whole genome shotgun (WGS) entry which is preliminary data.</text>
</comment>
<dbReference type="RefSeq" id="WP_017053580.1">
    <property type="nucleotide sequence ID" value="NZ_AJYW02000011.1"/>
</dbReference>
<keyword evidence="2" id="KW-1185">Reference proteome</keyword>
<proteinExistence type="predicted"/>
<organism evidence="1 2">
    <name type="scientific">Vibrio genomosp. F6 str. FF-238</name>
    <dbReference type="NCBI Taxonomy" id="1191298"/>
    <lineage>
        <taxon>Bacteria</taxon>
        <taxon>Pseudomonadati</taxon>
        <taxon>Pseudomonadota</taxon>
        <taxon>Gammaproteobacteria</taxon>
        <taxon>Vibrionales</taxon>
        <taxon>Vibrionaceae</taxon>
        <taxon>Vibrio</taxon>
    </lineage>
</organism>
<dbReference type="InterPro" id="IPR010706">
    <property type="entry name" value="Fatty_acid_cis-trans_isomerase"/>
</dbReference>
<dbReference type="Proteomes" id="UP000094165">
    <property type="component" value="Unassembled WGS sequence"/>
</dbReference>
<protein>
    <submittedName>
        <fullName evidence="1">9-hexadecenoic acid cis-trans isomerase</fullName>
    </submittedName>
</protein>
<name>A0A1E5D8Q0_9VIBR</name>
<evidence type="ECO:0000313" key="1">
    <source>
        <dbReference type="EMBL" id="OEE80128.1"/>
    </source>
</evidence>
<dbReference type="AlphaFoldDB" id="A0A1E5D8Q0"/>
<dbReference type="EMBL" id="AJYW02000011">
    <property type="protein sequence ID" value="OEE80128.1"/>
    <property type="molecule type" value="Genomic_DNA"/>
</dbReference>
<dbReference type="PROSITE" id="PS51257">
    <property type="entry name" value="PROKAR_LIPOPROTEIN"/>
    <property type="match status" value="1"/>
</dbReference>
<gene>
    <name evidence="1" type="ORF">A130_10410</name>
</gene>
<evidence type="ECO:0000313" key="2">
    <source>
        <dbReference type="Proteomes" id="UP000094165"/>
    </source>
</evidence>
<dbReference type="Pfam" id="PF06934">
    <property type="entry name" value="CTI"/>
    <property type="match status" value="1"/>
</dbReference>
<keyword evidence="1" id="KW-0413">Isomerase</keyword>
<accession>A0A1E5D8Q0</accession>